<comment type="caution">
    <text evidence="1">The sequence shown here is derived from an EMBL/GenBank/DDBJ whole genome shotgun (WGS) entry which is preliminary data.</text>
</comment>
<gene>
    <name evidence="1" type="ORF">EWM64_g6433</name>
</gene>
<protein>
    <submittedName>
        <fullName evidence="1">Uncharacterized protein</fullName>
    </submittedName>
</protein>
<dbReference type="EMBL" id="SFCI01000874">
    <property type="protein sequence ID" value="TFY77578.1"/>
    <property type="molecule type" value="Genomic_DNA"/>
</dbReference>
<dbReference type="InterPro" id="IPR029058">
    <property type="entry name" value="AB_hydrolase_fold"/>
</dbReference>
<keyword evidence="2" id="KW-1185">Reference proteome</keyword>
<name>A0A4Y9ZVS0_9AGAM</name>
<evidence type="ECO:0000313" key="1">
    <source>
        <dbReference type="EMBL" id="TFY77578.1"/>
    </source>
</evidence>
<dbReference type="Proteomes" id="UP000298061">
    <property type="component" value="Unassembled WGS sequence"/>
</dbReference>
<accession>A0A4Y9ZVS0</accession>
<reference evidence="1 2" key="1">
    <citation type="submission" date="2019-02" db="EMBL/GenBank/DDBJ databases">
        <title>Genome sequencing of the rare red list fungi Hericium alpestre (H. flagellum).</title>
        <authorList>
            <person name="Buettner E."/>
            <person name="Kellner H."/>
        </authorList>
    </citation>
    <scope>NUCLEOTIDE SEQUENCE [LARGE SCALE GENOMIC DNA]</scope>
    <source>
        <strain evidence="1 2">DSM 108284</strain>
    </source>
</reference>
<proteinExistence type="predicted"/>
<organism evidence="1 2">
    <name type="scientific">Hericium alpestre</name>
    <dbReference type="NCBI Taxonomy" id="135208"/>
    <lineage>
        <taxon>Eukaryota</taxon>
        <taxon>Fungi</taxon>
        <taxon>Dikarya</taxon>
        <taxon>Basidiomycota</taxon>
        <taxon>Agaricomycotina</taxon>
        <taxon>Agaricomycetes</taxon>
        <taxon>Russulales</taxon>
        <taxon>Hericiaceae</taxon>
        <taxon>Hericium</taxon>
    </lineage>
</organism>
<dbReference type="OrthoDB" id="3158032at2759"/>
<dbReference type="SUPFAM" id="SSF53474">
    <property type="entry name" value="alpha/beta-Hydrolases"/>
    <property type="match status" value="1"/>
</dbReference>
<sequence length="596" mass="66643">MTAAHSSGSQLTVSRIHRLLRPLRNKCANLASLSTSTSGSAIITYASRANSTAWRDDLPPLETIPRPRVILMRLDLRTKYQAKLALSQKVWDVLDTFENILQAAFGRKVPEGQAGRMLTLTEMCAAVVGENLQDEIAREEEDCEDRDGGEGEAGLAVVNELYEAVPEDLRKWTLVTHAITIILEICPHHPTLLVSLLTQTMKRSLARDSQTLLYALVSVAIGARRSSIYPTPICHPSHASYLQDLSETWTATGSAYFSQRTFIHILADVLCETESPHVWKCKALSRCTRSIRSTDFPAFLYTVDTLIEVIGRIRSRRRTPRGKSPRSKAAPREHEELRVRLTKWFRSISDHPAFDLDTTDASTEEYQAIVSSVVRARHWGIHLCSADGDTSTDPTTIELPSALVCLAVQCLSAPLFATLGPADVASNLKRYYPAETVAQLLPLYGELPEDAPADACARRFGEELSDGQIYLPVRLLHRDLLAHGFPAFRYEIRWAPEQVRARVKGYVTHGMDRPLWAMRLPVLEEPQVQIARAWLVAVADEVQALERDGRSGHGMREMLTLEEGGKIKWAEDTRWDELMRLRHVFPGEDEIPGASG</sequence>
<evidence type="ECO:0000313" key="2">
    <source>
        <dbReference type="Proteomes" id="UP000298061"/>
    </source>
</evidence>
<dbReference type="AlphaFoldDB" id="A0A4Y9ZVS0"/>